<feature type="signal peptide" evidence="1">
    <location>
        <begin position="1"/>
        <end position="20"/>
    </location>
</feature>
<dbReference type="Pfam" id="PF18758">
    <property type="entry name" value="KDZ"/>
    <property type="match status" value="1"/>
</dbReference>
<dbReference type="EMBL" id="JACAZE010000004">
    <property type="protein sequence ID" value="KAF7318079.1"/>
    <property type="molecule type" value="Genomic_DNA"/>
</dbReference>
<organism evidence="2 3">
    <name type="scientific">Mycena chlorophos</name>
    <name type="common">Agaric fungus</name>
    <name type="synonym">Agaricus chlorophos</name>
    <dbReference type="NCBI Taxonomy" id="658473"/>
    <lineage>
        <taxon>Eukaryota</taxon>
        <taxon>Fungi</taxon>
        <taxon>Dikarya</taxon>
        <taxon>Basidiomycota</taxon>
        <taxon>Agaricomycotina</taxon>
        <taxon>Agaricomycetes</taxon>
        <taxon>Agaricomycetidae</taxon>
        <taxon>Agaricales</taxon>
        <taxon>Marasmiineae</taxon>
        <taxon>Mycenaceae</taxon>
        <taxon>Mycena</taxon>
    </lineage>
</organism>
<dbReference type="PANTHER" id="PTHR33096">
    <property type="entry name" value="CXC2 DOMAIN-CONTAINING PROTEIN"/>
    <property type="match status" value="1"/>
</dbReference>
<feature type="chain" id="PRO_5034014487" evidence="1">
    <location>
        <begin position="21"/>
        <end position="252"/>
    </location>
</feature>
<evidence type="ECO:0000313" key="2">
    <source>
        <dbReference type="EMBL" id="KAF7318079.1"/>
    </source>
</evidence>
<dbReference type="OrthoDB" id="3251205at2759"/>
<dbReference type="PANTHER" id="PTHR33096:SF1">
    <property type="entry name" value="CXC1-LIKE CYSTEINE CLUSTER ASSOCIATED WITH KDZ TRANSPOSASES DOMAIN-CONTAINING PROTEIN"/>
    <property type="match status" value="1"/>
</dbReference>
<keyword evidence="1" id="KW-0732">Signal</keyword>
<protein>
    <submittedName>
        <fullName evidence="2">Uncharacterized protein</fullName>
    </submittedName>
</protein>
<keyword evidence="3" id="KW-1185">Reference proteome</keyword>
<sequence>MWSVFEQTGIFVCLCRHGFAVLIVEMVRSGELSKYPLAIINALLENLGPNLAFGYDIGCSMETTIAQSELGEKARRLCLRCLVGSFHGHAHNRKCQLEHLATYLAGMGLEDFEGCERCFSRSNGLSNACRYATSFHWKQEVASYFKQTDNVETYANLSSFLCNNYKQALALIESEEDLREAMTQHGIASVEEFETALVEELEYLEQLRAQAKTKEETGAMEYWRKLDKLEGLRATLPGPRGSRSKFDMLKSK</sequence>
<gene>
    <name evidence="2" type="ORF">HMN09_00315800</name>
</gene>
<evidence type="ECO:0000313" key="3">
    <source>
        <dbReference type="Proteomes" id="UP000613580"/>
    </source>
</evidence>
<accession>A0A8H6TJ07</accession>
<dbReference type="Proteomes" id="UP000613580">
    <property type="component" value="Unassembled WGS sequence"/>
</dbReference>
<dbReference type="InterPro" id="IPR040521">
    <property type="entry name" value="KDZ"/>
</dbReference>
<name>A0A8H6TJ07_MYCCL</name>
<reference evidence="2" key="1">
    <citation type="submission" date="2020-05" db="EMBL/GenBank/DDBJ databases">
        <title>Mycena genomes resolve the evolution of fungal bioluminescence.</title>
        <authorList>
            <person name="Tsai I.J."/>
        </authorList>
    </citation>
    <scope>NUCLEOTIDE SEQUENCE</scope>
    <source>
        <strain evidence="2">110903Hualien_Pintung</strain>
    </source>
</reference>
<evidence type="ECO:0000256" key="1">
    <source>
        <dbReference type="SAM" id="SignalP"/>
    </source>
</evidence>
<proteinExistence type="predicted"/>
<comment type="caution">
    <text evidence="2">The sequence shown here is derived from an EMBL/GenBank/DDBJ whole genome shotgun (WGS) entry which is preliminary data.</text>
</comment>
<dbReference type="AlphaFoldDB" id="A0A8H6TJ07"/>